<keyword evidence="2" id="KW-1185">Reference proteome</keyword>
<dbReference type="EMBL" id="JACEOL010000031">
    <property type="protein sequence ID" value="MBA4602562.1"/>
    <property type="molecule type" value="Genomic_DNA"/>
</dbReference>
<dbReference type="Proteomes" id="UP000538292">
    <property type="component" value="Unassembled WGS sequence"/>
</dbReference>
<reference evidence="1 2" key="1">
    <citation type="submission" date="2020-07" db="EMBL/GenBank/DDBJ databases">
        <title>Thermoactinomyces phylogeny.</title>
        <authorList>
            <person name="Dunlap C."/>
        </authorList>
    </citation>
    <scope>NUCLEOTIDE SEQUENCE [LARGE SCALE GENOMIC DNA]</scope>
    <source>
        <strain evidence="1 2">AMNI-1</strain>
    </source>
</reference>
<evidence type="ECO:0008006" key="3">
    <source>
        <dbReference type="Google" id="ProtNLM"/>
    </source>
</evidence>
<name>A0A7W1XSP6_9BACL</name>
<dbReference type="RefSeq" id="WP_181740237.1">
    <property type="nucleotide sequence ID" value="NZ_JACEOL010000031.1"/>
</dbReference>
<comment type="caution">
    <text evidence="1">The sequence shown here is derived from an EMBL/GenBank/DDBJ whole genome shotgun (WGS) entry which is preliminary data.</text>
</comment>
<dbReference type="AlphaFoldDB" id="A0A7W1XSP6"/>
<proteinExistence type="predicted"/>
<evidence type="ECO:0000313" key="2">
    <source>
        <dbReference type="Proteomes" id="UP000538292"/>
    </source>
</evidence>
<evidence type="ECO:0000313" key="1">
    <source>
        <dbReference type="EMBL" id="MBA4602562.1"/>
    </source>
</evidence>
<protein>
    <recommendedName>
        <fullName evidence="3">Helicase XPB/Ssl2 N-terminal domain-containing protein</fullName>
    </recommendedName>
</protein>
<sequence>MRITDWLTYTGIEQLKQMNRYYGCEIQRTHSKYELIRSLLQRIGNKSHLEEKIDRLNDQEFRFLQLIMLDQTPAYSMEELLAKGRIALNERQGQPRQLIVEALKRGWLFPGYSRQTQNLYYVPSDLRTQVCEILLKPYELEKNRRQIPPAVYRDEQKQLLYDLYHFLSFINKEIVRLTMDGAIYKNQQRQLFQTFYIKETPIAEKGPRFGFGRCYHLYPDRFSLLYDYAYYHRYFIEDENGYLCLTEEGKGKLEKKEKDSQGQDQGIEMVRFWIRLYKRAIPQLPMIIRWISLLAYPGWVKKSLVYQAVGPWMKAFYYESKESLYRKVLKMLVHLGVCMIGQEDDEQYLTLTPSGVKWLHGISAFRERAIEEGFVRNR</sequence>
<organism evidence="1 2">
    <name type="scientific">Thermoactinomyces mirandus</name>
    <dbReference type="NCBI Taxonomy" id="2756294"/>
    <lineage>
        <taxon>Bacteria</taxon>
        <taxon>Bacillati</taxon>
        <taxon>Bacillota</taxon>
        <taxon>Bacilli</taxon>
        <taxon>Bacillales</taxon>
        <taxon>Thermoactinomycetaceae</taxon>
        <taxon>Thermoactinomyces</taxon>
    </lineage>
</organism>
<accession>A0A7W1XSP6</accession>
<gene>
    <name evidence="1" type="ORF">H2C83_09600</name>
</gene>